<evidence type="ECO:0000256" key="1">
    <source>
        <dbReference type="SAM" id="SignalP"/>
    </source>
</evidence>
<keyword evidence="1" id="KW-0732">Signal</keyword>
<evidence type="ECO:0000313" key="3">
    <source>
        <dbReference type="Proteomes" id="UP001500454"/>
    </source>
</evidence>
<keyword evidence="3" id="KW-1185">Reference proteome</keyword>
<organism evidence="2 3">
    <name type="scientific">Hymenobacter koreensis</name>
    <dbReference type="NCBI Taxonomy" id="1084523"/>
    <lineage>
        <taxon>Bacteria</taxon>
        <taxon>Pseudomonadati</taxon>
        <taxon>Bacteroidota</taxon>
        <taxon>Cytophagia</taxon>
        <taxon>Cytophagales</taxon>
        <taxon>Hymenobacteraceae</taxon>
        <taxon>Hymenobacter</taxon>
    </lineage>
</organism>
<feature type="signal peptide" evidence="1">
    <location>
        <begin position="1"/>
        <end position="19"/>
    </location>
</feature>
<dbReference type="RefSeq" id="WP_345222907.1">
    <property type="nucleotide sequence ID" value="NZ_BAABHA010000002.1"/>
</dbReference>
<dbReference type="EMBL" id="BAABHA010000002">
    <property type="protein sequence ID" value="GAA4378904.1"/>
    <property type="molecule type" value="Genomic_DNA"/>
</dbReference>
<sequence>MFTHYPPRLTAAFSALCLAATVLSCQKAGPELQPQPRLSSANAESAGDYLVFSSPAEFAETQNTIDDLAPEESINGHLTAWEEKHDNFYSLRRYYEELEQQGDTVSVRPVTDTYLAAVFSPKGLV</sequence>
<evidence type="ECO:0000313" key="2">
    <source>
        <dbReference type="EMBL" id="GAA4378904.1"/>
    </source>
</evidence>
<reference evidence="3" key="1">
    <citation type="journal article" date="2019" name="Int. J. Syst. Evol. Microbiol.">
        <title>The Global Catalogue of Microorganisms (GCM) 10K type strain sequencing project: providing services to taxonomists for standard genome sequencing and annotation.</title>
        <authorList>
            <consortium name="The Broad Institute Genomics Platform"/>
            <consortium name="The Broad Institute Genome Sequencing Center for Infectious Disease"/>
            <person name="Wu L."/>
            <person name="Ma J."/>
        </authorList>
    </citation>
    <scope>NUCLEOTIDE SEQUENCE [LARGE SCALE GENOMIC DNA]</scope>
    <source>
        <strain evidence="3">JCM 17924</strain>
    </source>
</reference>
<dbReference type="Proteomes" id="UP001500454">
    <property type="component" value="Unassembled WGS sequence"/>
</dbReference>
<feature type="chain" id="PRO_5045549278" evidence="1">
    <location>
        <begin position="20"/>
        <end position="125"/>
    </location>
</feature>
<name>A0ABP8IXK7_9BACT</name>
<comment type="caution">
    <text evidence="2">The sequence shown here is derived from an EMBL/GenBank/DDBJ whole genome shotgun (WGS) entry which is preliminary data.</text>
</comment>
<proteinExistence type="predicted"/>
<gene>
    <name evidence="2" type="ORF">GCM10023186_15890</name>
</gene>
<accession>A0ABP8IXK7</accession>
<protein>
    <submittedName>
        <fullName evidence="2">Uncharacterized protein</fullName>
    </submittedName>
</protein>